<evidence type="ECO:0000313" key="3">
    <source>
        <dbReference type="Proteomes" id="UP001163046"/>
    </source>
</evidence>
<sequence length="268" mass="29563">MASRVAQDLQQKAEEFWNEIKDLKIPDVTTGRRRIHGKTTDQIIEDILEHEKVKTGIDWKAAAAAGAEKEWKAATDKAHSYLNGLKSKLSHGEIERAKQMGILNADGELPLFMELFTETDRPTTAPIPGGATPYPVWGWKPENAKKFQDAKGDEIKARILNLVRNFQAMDGSDARWMTKQFMECGFVGMRKRDGALIGTRGALKFKATESFPQGAYLGWSVPLAIGSNALLVSATYNGSVSQFSDKTGKHGKQEDTSTVPQMPKLPVG</sequence>
<gene>
    <name evidence="2" type="ORF">OS493_038637</name>
</gene>
<name>A0A9W9YA41_9CNID</name>
<dbReference type="EMBL" id="MU827886">
    <property type="protein sequence ID" value="KAJ7315456.1"/>
    <property type="molecule type" value="Genomic_DNA"/>
</dbReference>
<feature type="region of interest" description="Disordered" evidence="1">
    <location>
        <begin position="243"/>
        <end position="268"/>
    </location>
</feature>
<proteinExistence type="predicted"/>
<organism evidence="2 3">
    <name type="scientific">Desmophyllum pertusum</name>
    <dbReference type="NCBI Taxonomy" id="174260"/>
    <lineage>
        <taxon>Eukaryota</taxon>
        <taxon>Metazoa</taxon>
        <taxon>Cnidaria</taxon>
        <taxon>Anthozoa</taxon>
        <taxon>Hexacorallia</taxon>
        <taxon>Scleractinia</taxon>
        <taxon>Caryophylliina</taxon>
        <taxon>Caryophylliidae</taxon>
        <taxon>Desmophyllum</taxon>
    </lineage>
</organism>
<dbReference type="Proteomes" id="UP001163046">
    <property type="component" value="Unassembled WGS sequence"/>
</dbReference>
<reference evidence="2" key="1">
    <citation type="submission" date="2023-01" db="EMBL/GenBank/DDBJ databases">
        <title>Genome assembly of the deep-sea coral Lophelia pertusa.</title>
        <authorList>
            <person name="Herrera S."/>
            <person name="Cordes E."/>
        </authorList>
    </citation>
    <scope>NUCLEOTIDE SEQUENCE</scope>
    <source>
        <strain evidence="2">USNM1676648</strain>
        <tissue evidence="2">Polyp</tissue>
    </source>
</reference>
<dbReference type="AlphaFoldDB" id="A0A9W9YA41"/>
<keyword evidence="3" id="KW-1185">Reference proteome</keyword>
<accession>A0A9W9YA41</accession>
<evidence type="ECO:0000313" key="2">
    <source>
        <dbReference type="EMBL" id="KAJ7315456.1"/>
    </source>
</evidence>
<feature type="compositionally biased region" description="Basic and acidic residues" evidence="1">
    <location>
        <begin position="246"/>
        <end position="255"/>
    </location>
</feature>
<evidence type="ECO:0000256" key="1">
    <source>
        <dbReference type="SAM" id="MobiDB-lite"/>
    </source>
</evidence>
<comment type="caution">
    <text evidence="2">The sequence shown here is derived from an EMBL/GenBank/DDBJ whole genome shotgun (WGS) entry which is preliminary data.</text>
</comment>
<protein>
    <submittedName>
        <fullName evidence="2">Uncharacterized protein</fullName>
    </submittedName>
</protein>